<dbReference type="EMBL" id="QRUN01000005">
    <property type="protein sequence ID" value="RGR69653.1"/>
    <property type="molecule type" value="Genomic_DNA"/>
</dbReference>
<evidence type="ECO:0000313" key="8">
    <source>
        <dbReference type="Proteomes" id="UP000095453"/>
    </source>
</evidence>
<dbReference type="Proteomes" id="UP000095395">
    <property type="component" value="Unassembled WGS sequence"/>
</dbReference>
<reference evidence="6" key="1">
    <citation type="submission" date="2015-05" db="EMBL/GenBank/DDBJ databases">
        <authorList>
            <consortium name="Pathogen Informatics"/>
        </authorList>
    </citation>
    <scope>NUCLEOTIDE SEQUENCE [LARGE SCALE GENOMIC DNA]</scope>
    <source>
        <strain evidence="3 7">2789STDY5608835</strain>
        <strain evidence="2 8">2789STDY5608887</strain>
        <strain evidence="6">L1-83</strain>
    </source>
</reference>
<keyword evidence="6" id="KW-1185">Reference proteome</keyword>
<dbReference type="AlphaFoldDB" id="A0A0M6WMV4"/>
<proteinExistence type="predicted"/>
<evidence type="ECO:0000313" key="2">
    <source>
        <dbReference type="EMBL" id="CUM81513.1"/>
    </source>
</evidence>
<evidence type="ECO:0000313" key="4">
    <source>
        <dbReference type="EMBL" id="RGR69653.1"/>
    </source>
</evidence>
<sequence>MKYYTENELQNFRFEGAYIAETCAVNGIFEMILDNVTILPQNSCNRDIREMRANELKLKIREPEITAFVEEGYKVYDADGNLKEKKEDILIAAEDQAAKLKELEGCEIYSIEQEKGVYTVSIDTEDHTFMIKVSGSADAEEWDRFLSKD</sequence>
<evidence type="ECO:0000313" key="5">
    <source>
        <dbReference type="EMBL" id="RHE96403.1"/>
    </source>
</evidence>
<gene>
    <name evidence="5" type="ORF">DW707_11600</name>
    <name evidence="4" type="ORF">DWY29_05735</name>
    <name evidence="3" type="ORF">ERS852392_02589</name>
    <name evidence="2" type="ORF">ERS852444_00611</name>
    <name evidence="1" type="ORF">RIL183_03881</name>
</gene>
<dbReference type="OrthoDB" id="2062461at2"/>
<protein>
    <submittedName>
        <fullName evidence="4">Subtilin biosynthesis sensor protein SpaK</fullName>
    </submittedName>
</protein>
<dbReference type="Proteomes" id="UP000285820">
    <property type="component" value="Unassembled WGS sequence"/>
</dbReference>
<dbReference type="Proteomes" id="UP000095453">
    <property type="component" value="Unassembled WGS sequence"/>
</dbReference>
<dbReference type="EMBL" id="CYXX01000003">
    <property type="protein sequence ID" value="CUM81513.1"/>
    <property type="molecule type" value="Genomic_DNA"/>
</dbReference>
<dbReference type="STRING" id="360807.ERS852392_02589"/>
<evidence type="ECO:0000313" key="7">
    <source>
        <dbReference type="Proteomes" id="UP000095395"/>
    </source>
</evidence>
<accession>A0A0M6WMV4</accession>
<reference evidence="9 10" key="3">
    <citation type="submission" date="2018-08" db="EMBL/GenBank/DDBJ databases">
        <title>A genome reference for cultivated species of the human gut microbiota.</title>
        <authorList>
            <person name="Zou Y."/>
            <person name="Xue W."/>
            <person name="Luo G."/>
        </authorList>
    </citation>
    <scope>NUCLEOTIDE SEQUENCE [LARGE SCALE GENOMIC DNA]</scope>
    <source>
        <strain evidence="4 9">AF24-4</strain>
        <strain evidence="5 10">AM27-11</strain>
    </source>
</reference>
<dbReference type="EMBL" id="QSKW01000018">
    <property type="protein sequence ID" value="RHE96403.1"/>
    <property type="molecule type" value="Genomic_DNA"/>
</dbReference>
<dbReference type="EMBL" id="CVRS01000067">
    <property type="protein sequence ID" value="CRL37431.1"/>
    <property type="molecule type" value="Genomic_DNA"/>
</dbReference>
<dbReference type="EMBL" id="CYYR01000019">
    <property type="protein sequence ID" value="CUO24534.1"/>
    <property type="molecule type" value="Genomic_DNA"/>
</dbReference>
<dbReference type="Proteomes" id="UP000286271">
    <property type="component" value="Unassembled WGS sequence"/>
</dbReference>
<evidence type="ECO:0000313" key="1">
    <source>
        <dbReference type="EMBL" id="CRL37431.1"/>
    </source>
</evidence>
<evidence type="ECO:0000313" key="9">
    <source>
        <dbReference type="Proteomes" id="UP000285820"/>
    </source>
</evidence>
<reference evidence="1" key="2">
    <citation type="submission" date="2015-05" db="EMBL/GenBank/DDBJ databases">
        <authorList>
            <person name="Wang D.B."/>
            <person name="Wang M."/>
        </authorList>
    </citation>
    <scope>NUCLEOTIDE SEQUENCE [LARGE SCALE GENOMIC DNA]</scope>
    <source>
        <strain evidence="1">L1-83</strain>
    </source>
</reference>
<evidence type="ECO:0000313" key="6">
    <source>
        <dbReference type="Proteomes" id="UP000049828"/>
    </source>
</evidence>
<dbReference type="RefSeq" id="WP_007885585.1">
    <property type="nucleotide sequence ID" value="NZ_CATWND010000010.1"/>
</dbReference>
<dbReference type="GeneID" id="75163616"/>
<name>A0A0M6WMV4_9FIRM</name>
<organism evidence="1 6">
    <name type="scientific">Roseburia inulinivorans</name>
    <dbReference type="NCBI Taxonomy" id="360807"/>
    <lineage>
        <taxon>Bacteria</taxon>
        <taxon>Bacillati</taxon>
        <taxon>Bacillota</taxon>
        <taxon>Clostridia</taxon>
        <taxon>Lachnospirales</taxon>
        <taxon>Lachnospiraceae</taxon>
        <taxon>Roseburia</taxon>
    </lineage>
</organism>
<evidence type="ECO:0000313" key="10">
    <source>
        <dbReference type="Proteomes" id="UP000286271"/>
    </source>
</evidence>
<dbReference type="Proteomes" id="UP000049828">
    <property type="component" value="Unassembled WGS sequence"/>
</dbReference>
<evidence type="ECO:0000313" key="3">
    <source>
        <dbReference type="EMBL" id="CUO24534.1"/>
    </source>
</evidence>